<feature type="compositionally biased region" description="Basic and acidic residues" evidence="1">
    <location>
        <begin position="29"/>
        <end position="39"/>
    </location>
</feature>
<reference evidence="2 3" key="1">
    <citation type="journal article" date="2019" name="Emerg. Microbes Infect.">
        <title>Comprehensive subspecies identification of 175 nontuberculous mycobacteria species based on 7547 genomic profiles.</title>
        <authorList>
            <person name="Matsumoto Y."/>
            <person name="Kinjo T."/>
            <person name="Motooka D."/>
            <person name="Nabeya D."/>
            <person name="Jung N."/>
            <person name="Uechi K."/>
            <person name="Horii T."/>
            <person name="Iida T."/>
            <person name="Fujita J."/>
            <person name="Nakamura S."/>
        </authorList>
    </citation>
    <scope>NUCLEOTIDE SEQUENCE [LARGE SCALE GENOMIC DNA]</scope>
    <source>
        <strain evidence="2 3">JCM 13392</strain>
    </source>
</reference>
<gene>
    <name evidence="2" type="ORF">MMUR_39960</name>
</gene>
<name>A0A7I9WR67_9MYCO</name>
<feature type="region of interest" description="Disordered" evidence="1">
    <location>
        <begin position="1"/>
        <end position="59"/>
    </location>
</feature>
<dbReference type="EMBL" id="BLKT01000003">
    <property type="protein sequence ID" value="GFG59860.1"/>
    <property type="molecule type" value="Genomic_DNA"/>
</dbReference>
<sequence length="106" mass="11536">MTPAFAAAPSRTYRRGQWDPLTNPIGHRPIRDTRLRRVDANTPGTRSARPEAEDNSQTPIQFHGRAVDALPANRKDIPTVTGLSNGRGGELAQTMTFGWQNGGATI</sequence>
<evidence type="ECO:0000313" key="3">
    <source>
        <dbReference type="Proteomes" id="UP000465241"/>
    </source>
</evidence>
<accession>A0A7I9WR67</accession>
<dbReference type="AlphaFoldDB" id="A0A7I9WR67"/>
<keyword evidence="3" id="KW-1185">Reference proteome</keyword>
<evidence type="ECO:0000313" key="2">
    <source>
        <dbReference type="EMBL" id="GFG59860.1"/>
    </source>
</evidence>
<protein>
    <submittedName>
        <fullName evidence="2">Uncharacterized protein</fullName>
    </submittedName>
</protein>
<proteinExistence type="predicted"/>
<evidence type="ECO:0000256" key="1">
    <source>
        <dbReference type="SAM" id="MobiDB-lite"/>
    </source>
</evidence>
<comment type="caution">
    <text evidence="2">The sequence shown here is derived from an EMBL/GenBank/DDBJ whole genome shotgun (WGS) entry which is preliminary data.</text>
</comment>
<dbReference type="Proteomes" id="UP000465241">
    <property type="component" value="Unassembled WGS sequence"/>
</dbReference>
<organism evidence="2 3">
    <name type="scientific">Mycolicibacterium murale</name>
    <dbReference type="NCBI Taxonomy" id="182220"/>
    <lineage>
        <taxon>Bacteria</taxon>
        <taxon>Bacillati</taxon>
        <taxon>Actinomycetota</taxon>
        <taxon>Actinomycetes</taxon>
        <taxon>Mycobacteriales</taxon>
        <taxon>Mycobacteriaceae</taxon>
        <taxon>Mycolicibacterium</taxon>
    </lineage>
</organism>